<accession>C7H666</accession>
<dbReference type="HOGENOM" id="CLU_3168306_0_0_9"/>
<evidence type="ECO:0000313" key="2">
    <source>
        <dbReference type="Proteomes" id="UP000004619"/>
    </source>
</evidence>
<reference evidence="1" key="1">
    <citation type="submission" date="2009-08" db="EMBL/GenBank/DDBJ databases">
        <authorList>
            <person name="Weinstock G."/>
            <person name="Sodergren E."/>
            <person name="Clifton S."/>
            <person name="Fulton L."/>
            <person name="Fulton B."/>
            <person name="Courtney L."/>
            <person name="Fronick C."/>
            <person name="Harrison M."/>
            <person name="Strong C."/>
            <person name="Farmer C."/>
            <person name="Delahaunty K."/>
            <person name="Markovic C."/>
            <person name="Hall O."/>
            <person name="Minx P."/>
            <person name="Tomlinson C."/>
            <person name="Mitreva M."/>
            <person name="Nelson J."/>
            <person name="Hou S."/>
            <person name="Wollam A."/>
            <person name="Pepin K.H."/>
            <person name="Johnson M."/>
            <person name="Bhonagiri V."/>
            <person name="Nash W.E."/>
            <person name="Warren W."/>
            <person name="Chinwalla A."/>
            <person name="Mardis E.R."/>
            <person name="Wilson R.K."/>
        </authorList>
    </citation>
    <scope>NUCLEOTIDE SEQUENCE [LARGE SCALE GENOMIC DNA]</scope>
    <source>
        <strain evidence="1">A2-165</strain>
    </source>
</reference>
<proteinExistence type="predicted"/>
<dbReference type="AlphaFoldDB" id="C7H666"/>
<name>C7H666_FAED2</name>
<keyword evidence="2" id="KW-1185">Reference proteome</keyword>
<sequence length="47" mass="5313">MKFNALGNEYAECFSHRSDRLRCNRNGVKLVASKIVEKTLIPGLAFD</sequence>
<organism evidence="1 2">
    <name type="scientific">Faecalibacterium duncaniae (strain DSM 17677 / JCM 31915 / A2-165)</name>
    <name type="common">Faecalibacterium prausnitzii</name>
    <dbReference type="NCBI Taxonomy" id="411483"/>
    <lineage>
        <taxon>Bacteria</taxon>
        <taxon>Bacillati</taxon>
        <taxon>Bacillota</taxon>
        <taxon>Clostridia</taxon>
        <taxon>Eubacteriales</taxon>
        <taxon>Oscillospiraceae</taxon>
        <taxon>Faecalibacterium</taxon>
    </lineage>
</organism>
<gene>
    <name evidence="1" type="ORF">FAEPRAA2165_01793</name>
</gene>
<dbReference type="Proteomes" id="UP000004619">
    <property type="component" value="Unassembled WGS sequence"/>
</dbReference>
<evidence type="ECO:0000313" key="1">
    <source>
        <dbReference type="EMBL" id="EEU96652.1"/>
    </source>
</evidence>
<protein>
    <submittedName>
        <fullName evidence="1">Uncharacterized protein</fullName>
    </submittedName>
</protein>
<dbReference type="EMBL" id="ACOP02000047">
    <property type="protein sequence ID" value="EEU96652.1"/>
    <property type="molecule type" value="Genomic_DNA"/>
</dbReference>
<comment type="caution">
    <text evidence="1">The sequence shown here is derived from an EMBL/GenBank/DDBJ whole genome shotgun (WGS) entry which is preliminary data.</text>
</comment>